<evidence type="ECO:0000256" key="1">
    <source>
        <dbReference type="ARBA" id="ARBA00007692"/>
    </source>
</evidence>
<dbReference type="InterPro" id="IPR003690">
    <property type="entry name" value="MTERF"/>
</dbReference>
<gene>
    <name evidence="4" type="ORF">GH714_041910</name>
</gene>
<keyword evidence="2" id="KW-0805">Transcription regulation</keyword>
<dbReference type="GO" id="GO:0003676">
    <property type="term" value="F:nucleic acid binding"/>
    <property type="evidence" value="ECO:0007669"/>
    <property type="project" value="InterPro"/>
</dbReference>
<dbReference type="Pfam" id="PF02536">
    <property type="entry name" value="mTERF"/>
    <property type="match status" value="1"/>
</dbReference>
<sequence>MLCSLSLPPLSFNSPSKTLKPYHLSSSSSSSLHPPFYLRFRTSNHENLRYLKAIGVIDRNTKPHQLPSPDAITQILSTINFFKSKGFQDTDFSRLTSICPQLISNNFDLTDVDPVFQFLASDLHASVQESRGLIINCPQILFSDVEYCLRPTLNYLRQLGVAKLNVPSKLNAHLLNTREEKLRSKIKFLKSIGLSHKEAASFSARIPAIFGYSIENNLRPKLQYLLEEMERSMEELKEFPQYFGFSLEKRIVPRHLHLKKRDVRIKLNRMLMWSDQRFYAKWK</sequence>
<dbReference type="InterPro" id="IPR038538">
    <property type="entry name" value="MTERF_sf"/>
</dbReference>
<keyword evidence="2" id="KW-0806">Transcription termination</keyword>
<comment type="caution">
    <text evidence="4">The sequence shown here is derived from an EMBL/GenBank/DDBJ whole genome shotgun (WGS) entry which is preliminary data.</text>
</comment>
<keyword evidence="3" id="KW-0809">Transit peptide</keyword>
<dbReference type="SMART" id="SM00733">
    <property type="entry name" value="Mterf"/>
    <property type="match status" value="5"/>
</dbReference>
<dbReference type="Proteomes" id="UP000467840">
    <property type="component" value="Chromosome 15"/>
</dbReference>
<accession>A0A6A6MXI5</accession>
<keyword evidence="5" id="KW-1185">Reference proteome</keyword>
<dbReference type="GO" id="GO:0006353">
    <property type="term" value="P:DNA-templated transcription termination"/>
    <property type="evidence" value="ECO:0007669"/>
    <property type="project" value="UniProtKB-KW"/>
</dbReference>
<dbReference type="PANTHER" id="PTHR13068:SF139">
    <property type="entry name" value="TRANSCRIPTION TERMINATION FACTOR MTEF1, CHLOROPLASTIC"/>
    <property type="match status" value="1"/>
</dbReference>
<dbReference type="EMBL" id="JAAGAX010000005">
    <property type="protein sequence ID" value="KAF2316569.1"/>
    <property type="molecule type" value="Genomic_DNA"/>
</dbReference>
<evidence type="ECO:0000313" key="5">
    <source>
        <dbReference type="Proteomes" id="UP000467840"/>
    </source>
</evidence>
<name>A0A6A6MXI5_HEVBR</name>
<organism evidence="4 5">
    <name type="scientific">Hevea brasiliensis</name>
    <name type="common">Para rubber tree</name>
    <name type="synonym">Siphonia brasiliensis</name>
    <dbReference type="NCBI Taxonomy" id="3981"/>
    <lineage>
        <taxon>Eukaryota</taxon>
        <taxon>Viridiplantae</taxon>
        <taxon>Streptophyta</taxon>
        <taxon>Embryophyta</taxon>
        <taxon>Tracheophyta</taxon>
        <taxon>Spermatophyta</taxon>
        <taxon>Magnoliopsida</taxon>
        <taxon>eudicotyledons</taxon>
        <taxon>Gunneridae</taxon>
        <taxon>Pentapetalae</taxon>
        <taxon>rosids</taxon>
        <taxon>fabids</taxon>
        <taxon>Malpighiales</taxon>
        <taxon>Euphorbiaceae</taxon>
        <taxon>Crotonoideae</taxon>
        <taxon>Micrandreae</taxon>
        <taxon>Hevea</taxon>
    </lineage>
</organism>
<dbReference type="AlphaFoldDB" id="A0A6A6MXI5"/>
<evidence type="ECO:0000313" key="4">
    <source>
        <dbReference type="EMBL" id="KAF2316569.1"/>
    </source>
</evidence>
<protein>
    <submittedName>
        <fullName evidence="4">Uncharacterized protein</fullName>
    </submittedName>
</protein>
<evidence type="ECO:0000256" key="2">
    <source>
        <dbReference type="ARBA" id="ARBA00022472"/>
    </source>
</evidence>
<dbReference type="PANTHER" id="PTHR13068">
    <property type="entry name" value="CGI-12 PROTEIN-RELATED"/>
    <property type="match status" value="1"/>
</dbReference>
<proteinExistence type="inferred from homology"/>
<keyword evidence="2" id="KW-0804">Transcription</keyword>
<evidence type="ECO:0000256" key="3">
    <source>
        <dbReference type="ARBA" id="ARBA00022946"/>
    </source>
</evidence>
<dbReference type="Gene3D" id="1.25.70.10">
    <property type="entry name" value="Transcription termination factor 3, mitochondrial"/>
    <property type="match status" value="1"/>
</dbReference>
<reference evidence="4 5" key="1">
    <citation type="journal article" date="2020" name="Mol. Plant">
        <title>The Chromosome-Based Rubber Tree Genome Provides New Insights into Spurge Genome Evolution and Rubber Biosynthesis.</title>
        <authorList>
            <person name="Liu J."/>
            <person name="Shi C."/>
            <person name="Shi C.C."/>
            <person name="Li W."/>
            <person name="Zhang Q.J."/>
            <person name="Zhang Y."/>
            <person name="Li K."/>
            <person name="Lu H.F."/>
            <person name="Shi C."/>
            <person name="Zhu S.T."/>
            <person name="Xiao Z.Y."/>
            <person name="Nan H."/>
            <person name="Yue Y."/>
            <person name="Zhu X.G."/>
            <person name="Wu Y."/>
            <person name="Hong X.N."/>
            <person name="Fan G.Y."/>
            <person name="Tong Y."/>
            <person name="Zhang D."/>
            <person name="Mao C.L."/>
            <person name="Liu Y.L."/>
            <person name="Hao S.J."/>
            <person name="Liu W.Q."/>
            <person name="Lv M.Q."/>
            <person name="Zhang H.B."/>
            <person name="Liu Y."/>
            <person name="Hu-Tang G.R."/>
            <person name="Wang J.P."/>
            <person name="Wang J.H."/>
            <person name="Sun Y.H."/>
            <person name="Ni S.B."/>
            <person name="Chen W.B."/>
            <person name="Zhang X.C."/>
            <person name="Jiao Y.N."/>
            <person name="Eichler E.E."/>
            <person name="Li G.H."/>
            <person name="Liu X."/>
            <person name="Gao L.Z."/>
        </authorList>
    </citation>
    <scope>NUCLEOTIDE SEQUENCE [LARGE SCALE GENOMIC DNA]</scope>
    <source>
        <strain evidence="5">cv. GT1</strain>
        <tissue evidence="4">Leaf</tissue>
    </source>
</reference>
<comment type="similarity">
    <text evidence="1">Belongs to the mTERF family.</text>
</comment>